<keyword evidence="5" id="KW-0378">Hydrolase</keyword>
<organism evidence="8 9">
    <name type="scientific">Candidatus Choladousia intestinavium</name>
    <dbReference type="NCBI Taxonomy" id="2840727"/>
    <lineage>
        <taxon>Bacteria</taxon>
        <taxon>Bacillati</taxon>
        <taxon>Bacillota</taxon>
        <taxon>Clostridia</taxon>
        <taxon>Lachnospirales</taxon>
        <taxon>Lachnospiraceae</taxon>
        <taxon>Lachnospiraceae incertae sedis</taxon>
        <taxon>Candidatus Choladousia</taxon>
    </lineage>
</organism>
<dbReference type="Proteomes" id="UP000886757">
    <property type="component" value="Unassembled WGS sequence"/>
</dbReference>
<proteinExistence type="inferred from homology"/>
<dbReference type="GO" id="GO:0003998">
    <property type="term" value="F:acylphosphatase activity"/>
    <property type="evidence" value="ECO:0007669"/>
    <property type="project" value="UniProtKB-EC"/>
</dbReference>
<feature type="active site" evidence="5">
    <location>
        <position position="20"/>
    </location>
</feature>
<dbReference type="PROSITE" id="PS51160">
    <property type="entry name" value="ACYLPHOSPHATASE_3"/>
    <property type="match status" value="1"/>
</dbReference>
<evidence type="ECO:0000313" key="8">
    <source>
        <dbReference type="EMBL" id="HIR14587.1"/>
    </source>
</evidence>
<dbReference type="PRINTS" id="PR00112">
    <property type="entry name" value="ACYLPHPHTASE"/>
</dbReference>
<evidence type="ECO:0000256" key="2">
    <source>
        <dbReference type="ARBA" id="ARBA00012150"/>
    </source>
</evidence>
<dbReference type="Pfam" id="PF00708">
    <property type="entry name" value="Acylphosphatase"/>
    <property type="match status" value="1"/>
</dbReference>
<evidence type="ECO:0000256" key="5">
    <source>
        <dbReference type="PROSITE-ProRule" id="PRU00520"/>
    </source>
</evidence>
<dbReference type="EMBL" id="DVGK01000134">
    <property type="protein sequence ID" value="HIR14587.1"/>
    <property type="molecule type" value="Genomic_DNA"/>
</dbReference>
<evidence type="ECO:0000256" key="3">
    <source>
        <dbReference type="ARBA" id="ARBA00015991"/>
    </source>
</evidence>
<comment type="catalytic activity">
    <reaction evidence="4 5">
        <text>an acyl phosphate + H2O = a carboxylate + phosphate + H(+)</text>
        <dbReference type="Rhea" id="RHEA:14965"/>
        <dbReference type="ChEBI" id="CHEBI:15377"/>
        <dbReference type="ChEBI" id="CHEBI:15378"/>
        <dbReference type="ChEBI" id="CHEBI:29067"/>
        <dbReference type="ChEBI" id="CHEBI:43474"/>
        <dbReference type="ChEBI" id="CHEBI:59918"/>
        <dbReference type="EC" id="3.6.1.7"/>
    </reaction>
</comment>
<dbReference type="PANTHER" id="PTHR47268">
    <property type="entry name" value="ACYLPHOSPHATASE"/>
    <property type="match status" value="1"/>
</dbReference>
<dbReference type="InterPro" id="IPR036046">
    <property type="entry name" value="Acylphosphatase-like_dom_sf"/>
</dbReference>
<dbReference type="Gene3D" id="3.30.70.100">
    <property type="match status" value="1"/>
</dbReference>
<evidence type="ECO:0000256" key="4">
    <source>
        <dbReference type="ARBA" id="ARBA00047645"/>
    </source>
</evidence>
<dbReference type="PANTHER" id="PTHR47268:SF4">
    <property type="entry name" value="ACYLPHOSPHATASE"/>
    <property type="match status" value="1"/>
</dbReference>
<dbReference type="AlphaFoldDB" id="A0A9D1AFU0"/>
<evidence type="ECO:0000313" key="9">
    <source>
        <dbReference type="Proteomes" id="UP000886757"/>
    </source>
</evidence>
<comment type="caution">
    <text evidence="8">The sequence shown here is derived from an EMBL/GenBank/DDBJ whole genome shotgun (WGS) entry which is preliminary data.</text>
</comment>
<feature type="domain" description="Acylphosphatase-like" evidence="7">
    <location>
        <begin position="5"/>
        <end position="90"/>
    </location>
</feature>
<comment type="similarity">
    <text evidence="1 6">Belongs to the acylphosphatase family.</text>
</comment>
<sequence>MPEVRKQIIFHGRVQGVGFRYMAMHYASLLGLSGWVRNEPNGTVSMEAQGSESAISRLLEALNQRPYISIEWMDTKELPLVQEERRFRIR</sequence>
<dbReference type="PROSITE" id="PS00151">
    <property type="entry name" value="ACYLPHOSPHATASE_2"/>
    <property type="match status" value="1"/>
</dbReference>
<evidence type="ECO:0000256" key="1">
    <source>
        <dbReference type="ARBA" id="ARBA00005614"/>
    </source>
</evidence>
<reference evidence="8" key="2">
    <citation type="journal article" date="2021" name="PeerJ">
        <title>Extensive microbial diversity within the chicken gut microbiome revealed by metagenomics and culture.</title>
        <authorList>
            <person name="Gilroy R."/>
            <person name="Ravi A."/>
            <person name="Getino M."/>
            <person name="Pursley I."/>
            <person name="Horton D.L."/>
            <person name="Alikhan N.F."/>
            <person name="Baker D."/>
            <person name="Gharbi K."/>
            <person name="Hall N."/>
            <person name="Watson M."/>
            <person name="Adriaenssens E.M."/>
            <person name="Foster-Nyarko E."/>
            <person name="Jarju S."/>
            <person name="Secka A."/>
            <person name="Antonio M."/>
            <person name="Oren A."/>
            <person name="Chaudhuri R.R."/>
            <person name="La Ragione R."/>
            <person name="Hildebrand F."/>
            <person name="Pallen M.J."/>
        </authorList>
    </citation>
    <scope>NUCLEOTIDE SEQUENCE</scope>
    <source>
        <strain evidence="8">ChiSjej4B22-8148</strain>
    </source>
</reference>
<dbReference type="InterPro" id="IPR001792">
    <property type="entry name" value="Acylphosphatase-like_dom"/>
</dbReference>
<feature type="active site" evidence="5">
    <location>
        <position position="38"/>
    </location>
</feature>
<dbReference type="EC" id="3.6.1.7" evidence="2 5"/>
<dbReference type="SUPFAM" id="SSF54975">
    <property type="entry name" value="Acylphosphatase/BLUF domain-like"/>
    <property type="match status" value="1"/>
</dbReference>
<evidence type="ECO:0000259" key="7">
    <source>
        <dbReference type="PROSITE" id="PS51160"/>
    </source>
</evidence>
<protein>
    <recommendedName>
        <fullName evidence="3 5">acylphosphatase</fullName>
        <ecNumber evidence="2 5">3.6.1.7</ecNumber>
    </recommendedName>
</protein>
<dbReference type="InterPro" id="IPR020456">
    <property type="entry name" value="Acylphosphatase"/>
</dbReference>
<dbReference type="InterPro" id="IPR017968">
    <property type="entry name" value="Acylphosphatase_CS"/>
</dbReference>
<evidence type="ECO:0000256" key="6">
    <source>
        <dbReference type="RuleBase" id="RU004168"/>
    </source>
</evidence>
<accession>A0A9D1AFU0</accession>
<gene>
    <name evidence="8" type="ORF">IAB31_11770</name>
</gene>
<name>A0A9D1AFU0_9FIRM</name>
<reference evidence="8" key="1">
    <citation type="submission" date="2020-10" db="EMBL/GenBank/DDBJ databases">
        <authorList>
            <person name="Gilroy R."/>
        </authorList>
    </citation>
    <scope>NUCLEOTIDE SEQUENCE</scope>
    <source>
        <strain evidence="8">ChiSjej4B22-8148</strain>
    </source>
</reference>